<dbReference type="FunCoup" id="A0A2G5E1Y0">
    <property type="interactions" value="310"/>
</dbReference>
<dbReference type="OrthoDB" id="10264306at2759"/>
<dbReference type="Pfam" id="PF00266">
    <property type="entry name" value="Aminotran_5"/>
    <property type="match status" value="1"/>
</dbReference>
<evidence type="ECO:0000313" key="4">
    <source>
        <dbReference type="Proteomes" id="UP000230069"/>
    </source>
</evidence>
<dbReference type="InterPro" id="IPR000192">
    <property type="entry name" value="Aminotrans_V_dom"/>
</dbReference>
<dbReference type="InterPro" id="IPR015421">
    <property type="entry name" value="PyrdxlP-dep_Trfase_major"/>
</dbReference>
<dbReference type="InterPro" id="IPR015422">
    <property type="entry name" value="PyrdxlP-dep_Trfase_small"/>
</dbReference>
<feature type="domain" description="Aminotransferase class V" evidence="2">
    <location>
        <begin position="171"/>
        <end position="357"/>
    </location>
</feature>
<sequence length="662" mass="74450">MHSACVRDVSEVCFYGCCKTPLLGLSETPDPKSKFLTTVAASRADFAAATASSLSPEAQLTDHESLPSLPESLSRFNKAYPQYRMTDHADSIRAQDYGHLSLSNHVCLDYIGHGLFSYSQISQFPSTPAIASSSSSPPPMHRTSELPFFDVCYKSASLKSQVLYGGQDSELESAIRKRIMAYLNICEDDYSMVFTANRTAAFKLLAESYPFQSNKRLLTVYDYESEAVRSMIDNSQKRGAKVLTAEYSWPGMRVQSAKLRKMVVNKRKKKDRGLFVFPLQSTMTGTRYSYLWMTLAQANGWHVVLDACALGAKDMDTLGLSLIRPDFLICSFYKIFGENPSGFGCLFVKKSSAKVLESSTIARSIGIASLVPVKITSQILCESSDTESETKVETKEDDLAATRSFSGPMLSQVEDGLNERSLSLTRTDLEESEQGETSELRETEVKVEAEIVEVYSPNNFVKQENTKPNTSETDRNLVIECRGLDHADSLGLIKISNRARCLINWLVNALSKLQHPHSEQGLPLVRIYGPKIKFDRGPAVAFNVFDWKGEKVEPVLVQKLADRSNISLSYGFLHNLWFSDKYEEEKQRVLETRKCEAVTIPNNKRKEKVNKGINVVTATLSFLTNFEDVYRLWVFVAQFLDADFVEKERWRYMALNQNIVEV</sequence>
<dbReference type="AlphaFoldDB" id="A0A2G5E1Y0"/>
<dbReference type="PANTHER" id="PTHR14237">
    <property type="entry name" value="MOLYBDOPTERIN COFACTOR SULFURASE MOSC"/>
    <property type="match status" value="1"/>
</dbReference>
<name>A0A2G5E1Y0_AQUCA</name>
<dbReference type="PANTHER" id="PTHR14237:SF88">
    <property type="entry name" value="PYRIDOXAL PHOSPHATE (PLP)-DEPENDENT TRANSFERASES SUPERFAMILY PROTEIN"/>
    <property type="match status" value="1"/>
</dbReference>
<organism evidence="3 4">
    <name type="scientific">Aquilegia coerulea</name>
    <name type="common">Rocky mountain columbine</name>
    <dbReference type="NCBI Taxonomy" id="218851"/>
    <lineage>
        <taxon>Eukaryota</taxon>
        <taxon>Viridiplantae</taxon>
        <taxon>Streptophyta</taxon>
        <taxon>Embryophyta</taxon>
        <taxon>Tracheophyta</taxon>
        <taxon>Spermatophyta</taxon>
        <taxon>Magnoliopsida</taxon>
        <taxon>Ranunculales</taxon>
        <taxon>Ranunculaceae</taxon>
        <taxon>Thalictroideae</taxon>
        <taxon>Aquilegia</taxon>
    </lineage>
</organism>
<keyword evidence="4" id="KW-1185">Reference proteome</keyword>
<accession>A0A2G5E1Y0</accession>
<proteinExistence type="predicted"/>
<dbReference type="STRING" id="218851.A0A2G5E1Y0"/>
<dbReference type="EMBL" id="KZ305030">
    <property type="protein sequence ID" value="PIA49711.1"/>
    <property type="molecule type" value="Genomic_DNA"/>
</dbReference>
<dbReference type="InterPro" id="IPR015424">
    <property type="entry name" value="PyrdxlP-dep_Trfase"/>
</dbReference>
<evidence type="ECO:0000259" key="2">
    <source>
        <dbReference type="Pfam" id="PF00266"/>
    </source>
</evidence>
<feature type="region of interest" description="Disordered" evidence="1">
    <location>
        <begin position="421"/>
        <end position="443"/>
    </location>
</feature>
<dbReference type="Proteomes" id="UP000230069">
    <property type="component" value="Unassembled WGS sequence"/>
</dbReference>
<dbReference type="InParanoid" id="A0A2G5E1Y0"/>
<dbReference type="Gene3D" id="3.40.640.10">
    <property type="entry name" value="Type I PLP-dependent aspartate aminotransferase-like (Major domain)"/>
    <property type="match status" value="1"/>
</dbReference>
<gene>
    <name evidence="3" type="ORF">AQUCO_01300456v1</name>
</gene>
<evidence type="ECO:0000256" key="1">
    <source>
        <dbReference type="SAM" id="MobiDB-lite"/>
    </source>
</evidence>
<reference evidence="3 4" key="1">
    <citation type="submission" date="2017-09" db="EMBL/GenBank/DDBJ databases">
        <title>WGS assembly of Aquilegia coerulea Goldsmith.</title>
        <authorList>
            <person name="Hodges S."/>
            <person name="Kramer E."/>
            <person name="Nordborg M."/>
            <person name="Tomkins J."/>
            <person name="Borevitz J."/>
            <person name="Derieg N."/>
            <person name="Yan J."/>
            <person name="Mihaltcheva S."/>
            <person name="Hayes R.D."/>
            <person name="Rokhsar D."/>
        </authorList>
    </citation>
    <scope>NUCLEOTIDE SEQUENCE [LARGE SCALE GENOMIC DNA]</scope>
    <source>
        <strain evidence="4">cv. Goldsmith</strain>
    </source>
</reference>
<dbReference type="SUPFAM" id="SSF53383">
    <property type="entry name" value="PLP-dependent transferases"/>
    <property type="match status" value="1"/>
</dbReference>
<evidence type="ECO:0000313" key="3">
    <source>
        <dbReference type="EMBL" id="PIA49711.1"/>
    </source>
</evidence>
<dbReference type="Gene3D" id="3.90.1150.10">
    <property type="entry name" value="Aspartate Aminotransferase, domain 1"/>
    <property type="match status" value="1"/>
</dbReference>
<protein>
    <recommendedName>
        <fullName evidence="2">Aminotransferase class V domain-containing protein</fullName>
    </recommendedName>
</protein>